<dbReference type="InterPro" id="IPR027417">
    <property type="entry name" value="P-loop_NTPase"/>
</dbReference>
<dbReference type="KEGG" id="bbel:109466967"/>
<feature type="compositionally biased region" description="Basic and acidic residues" evidence="1">
    <location>
        <begin position="267"/>
        <end position="279"/>
    </location>
</feature>
<gene>
    <name evidence="4" type="primary">LOC109466967</name>
</gene>
<dbReference type="SMART" id="SM00015">
    <property type="entry name" value="IQ"/>
    <property type="match status" value="2"/>
</dbReference>
<dbReference type="InterPro" id="IPR029362">
    <property type="entry name" value="IQCJ-SCHIP1_N"/>
</dbReference>
<dbReference type="PROSITE" id="PS50096">
    <property type="entry name" value="IQ"/>
    <property type="match status" value="2"/>
</dbReference>
<protein>
    <submittedName>
        <fullName evidence="4">Uncharacterized protein LOC109466967 isoform X1</fullName>
    </submittedName>
</protein>
<feature type="region of interest" description="Disordered" evidence="1">
    <location>
        <begin position="182"/>
        <end position="301"/>
    </location>
</feature>
<dbReference type="OrthoDB" id="6158772at2759"/>
<feature type="domain" description="Fusion protein IQCJ-SCHIP1 N-terminal" evidence="2">
    <location>
        <begin position="102"/>
        <end position="170"/>
    </location>
</feature>
<dbReference type="GeneID" id="109466967"/>
<dbReference type="AlphaFoldDB" id="A0A6P4YT08"/>
<dbReference type="SUPFAM" id="SSF52540">
    <property type="entry name" value="P-loop containing nucleoside triphosphate hydrolases"/>
    <property type="match status" value="1"/>
</dbReference>
<evidence type="ECO:0000313" key="3">
    <source>
        <dbReference type="Proteomes" id="UP000515135"/>
    </source>
</evidence>
<proteinExistence type="predicted"/>
<dbReference type="Proteomes" id="UP000515135">
    <property type="component" value="Unplaced"/>
</dbReference>
<dbReference type="Pfam" id="PF00612">
    <property type="entry name" value="IQ"/>
    <property type="match status" value="1"/>
</dbReference>
<evidence type="ECO:0000313" key="4">
    <source>
        <dbReference type="RefSeq" id="XP_019620411.1"/>
    </source>
</evidence>
<evidence type="ECO:0000259" key="2">
    <source>
        <dbReference type="Pfam" id="PF15157"/>
    </source>
</evidence>
<dbReference type="Gene3D" id="1.20.5.190">
    <property type="match status" value="1"/>
</dbReference>
<keyword evidence="3" id="KW-1185">Reference proteome</keyword>
<accession>A0A6P4YT08</accession>
<evidence type="ECO:0000256" key="1">
    <source>
        <dbReference type="SAM" id="MobiDB-lite"/>
    </source>
</evidence>
<feature type="compositionally biased region" description="Acidic residues" evidence="1">
    <location>
        <begin position="244"/>
        <end position="255"/>
    </location>
</feature>
<sequence length="301" mass="34775">MSKNMKNGHLAYNVPDNANLILNTSTDSTLECPSYEALRRDRRRRTRESMQAVDSRLAASVIPKVDNLTREERAAITLQKHFRGHLARKEYINLLWAQFDQEEAKRLKKALKQVEEGELLVENHHLSVQYEDNASIRKNRSRFYKWRIVTIQRAWRAYKRRKELGKRRDLSDDLLAADDLFTPYGPVPTSDPSDTDSLAAMSVGSNTDLSKDDGIESEGESLPISVEDFPEADQKISPGSDIIADYEDEEEEEEYYQLYQNAPPPTRHREQPQLRRGTEPAEPAQLCRHVRHKTEQEPNLD</sequence>
<name>A0A6P4YT08_BRABE</name>
<organism evidence="3 4">
    <name type="scientific">Branchiostoma belcheri</name>
    <name type="common">Amphioxus</name>
    <dbReference type="NCBI Taxonomy" id="7741"/>
    <lineage>
        <taxon>Eukaryota</taxon>
        <taxon>Metazoa</taxon>
        <taxon>Chordata</taxon>
        <taxon>Cephalochordata</taxon>
        <taxon>Leptocardii</taxon>
        <taxon>Amphioxiformes</taxon>
        <taxon>Branchiostomatidae</taxon>
        <taxon>Branchiostoma</taxon>
    </lineage>
</organism>
<dbReference type="RefSeq" id="XP_019620411.1">
    <property type="nucleotide sequence ID" value="XM_019764852.1"/>
</dbReference>
<dbReference type="Pfam" id="PF15157">
    <property type="entry name" value="IQCJ-SCHIP1"/>
    <property type="match status" value="1"/>
</dbReference>
<dbReference type="InterPro" id="IPR000048">
    <property type="entry name" value="IQ_motif_EF-hand-BS"/>
</dbReference>
<reference evidence="4" key="1">
    <citation type="submission" date="2025-08" db="UniProtKB">
        <authorList>
            <consortium name="RefSeq"/>
        </authorList>
    </citation>
    <scope>IDENTIFICATION</scope>
    <source>
        <tissue evidence="4">Gonad</tissue>
    </source>
</reference>
<dbReference type="CDD" id="cd23767">
    <property type="entry name" value="IQCD"/>
    <property type="match status" value="1"/>
</dbReference>